<gene>
    <name evidence="3" type="ORF">GCM10010439_30370</name>
</gene>
<dbReference type="InterPro" id="IPR036388">
    <property type="entry name" value="WH-like_DNA-bd_sf"/>
</dbReference>
<sequence>MTDEEIGRIEQEMMTLGRHASLGAIGDCARQPVAGRLERSAYILMSRIEASGPLSIGQLADAFGLDTSTINRQTAAMLRAGLVERIPDPDGGLARKFRITPEGLTRLHHHRAWLTRGLERVLEDWEEADIRALADTIAHFNESVDRLQRRSRAAEDTAAGE</sequence>
<dbReference type="RefSeq" id="WP_344451019.1">
    <property type="nucleotide sequence ID" value="NZ_BAAATZ010000012.1"/>
</dbReference>
<keyword evidence="1" id="KW-0175">Coiled coil</keyword>
<dbReference type="PANTHER" id="PTHR39515:SF2">
    <property type="entry name" value="HTH-TYPE TRANSCRIPTIONAL REGULATOR RV0880"/>
    <property type="match status" value="1"/>
</dbReference>
<evidence type="ECO:0000256" key="1">
    <source>
        <dbReference type="SAM" id="Coils"/>
    </source>
</evidence>
<feature type="domain" description="HTH marR-type" evidence="2">
    <location>
        <begin position="30"/>
        <end position="130"/>
    </location>
</feature>
<evidence type="ECO:0000313" key="4">
    <source>
        <dbReference type="Proteomes" id="UP001501842"/>
    </source>
</evidence>
<reference evidence="3 4" key="1">
    <citation type="journal article" date="2019" name="Int. J. Syst. Evol. Microbiol.">
        <title>The Global Catalogue of Microorganisms (GCM) 10K type strain sequencing project: providing services to taxonomists for standard genome sequencing and annotation.</title>
        <authorList>
            <consortium name="The Broad Institute Genomics Platform"/>
            <consortium name="The Broad Institute Genome Sequencing Center for Infectious Disease"/>
            <person name="Wu L."/>
            <person name="Ma J."/>
        </authorList>
    </citation>
    <scope>NUCLEOTIDE SEQUENCE [LARGE SCALE GENOMIC DNA]</scope>
    <source>
        <strain evidence="3 4">JCM 8201</strain>
    </source>
</reference>
<dbReference type="PANTHER" id="PTHR39515">
    <property type="entry name" value="CONSERVED PROTEIN"/>
    <property type="match status" value="1"/>
</dbReference>
<dbReference type="SUPFAM" id="SSF46785">
    <property type="entry name" value="Winged helix' DNA-binding domain"/>
    <property type="match status" value="1"/>
</dbReference>
<dbReference type="SMART" id="SM00347">
    <property type="entry name" value="HTH_MARR"/>
    <property type="match status" value="1"/>
</dbReference>
<protein>
    <submittedName>
        <fullName evidence="3">MarR family winged helix-turn-helix transcriptional regulator</fullName>
    </submittedName>
</protein>
<feature type="coiled-coil region" evidence="1">
    <location>
        <begin position="130"/>
        <end position="157"/>
    </location>
</feature>
<dbReference type="InterPro" id="IPR000835">
    <property type="entry name" value="HTH_MarR-typ"/>
</dbReference>
<evidence type="ECO:0000313" key="3">
    <source>
        <dbReference type="EMBL" id="GAA2726764.1"/>
    </source>
</evidence>
<accession>A0ABN3U8P3</accession>
<dbReference type="EMBL" id="BAAATZ010000012">
    <property type="protein sequence ID" value="GAA2726764.1"/>
    <property type="molecule type" value="Genomic_DNA"/>
</dbReference>
<dbReference type="Proteomes" id="UP001501842">
    <property type="component" value="Unassembled WGS sequence"/>
</dbReference>
<comment type="caution">
    <text evidence="3">The sequence shown here is derived from an EMBL/GenBank/DDBJ whole genome shotgun (WGS) entry which is preliminary data.</text>
</comment>
<organism evidence="3 4">
    <name type="scientific">Actinocorallia aurantiaca</name>
    <dbReference type="NCBI Taxonomy" id="46204"/>
    <lineage>
        <taxon>Bacteria</taxon>
        <taxon>Bacillati</taxon>
        <taxon>Actinomycetota</taxon>
        <taxon>Actinomycetes</taxon>
        <taxon>Streptosporangiales</taxon>
        <taxon>Thermomonosporaceae</taxon>
        <taxon>Actinocorallia</taxon>
    </lineage>
</organism>
<dbReference type="InterPro" id="IPR052526">
    <property type="entry name" value="HTH-type_Bedaq_tolerance"/>
</dbReference>
<name>A0ABN3U8P3_9ACTN</name>
<proteinExistence type="predicted"/>
<keyword evidence="4" id="KW-1185">Reference proteome</keyword>
<evidence type="ECO:0000259" key="2">
    <source>
        <dbReference type="SMART" id="SM00347"/>
    </source>
</evidence>
<dbReference type="Pfam" id="PF01047">
    <property type="entry name" value="MarR"/>
    <property type="match status" value="1"/>
</dbReference>
<dbReference type="InterPro" id="IPR036390">
    <property type="entry name" value="WH_DNA-bd_sf"/>
</dbReference>
<dbReference type="Gene3D" id="1.10.10.10">
    <property type="entry name" value="Winged helix-like DNA-binding domain superfamily/Winged helix DNA-binding domain"/>
    <property type="match status" value="1"/>
</dbReference>